<evidence type="ECO:0000256" key="1">
    <source>
        <dbReference type="SAM" id="MobiDB-lite"/>
    </source>
</evidence>
<reference evidence="3 4" key="1">
    <citation type="submission" date="2020-03" db="EMBL/GenBank/DDBJ databases">
        <title>Whole genome shotgun sequence of Phytohabitans suffuscus NBRC 105367.</title>
        <authorList>
            <person name="Komaki H."/>
            <person name="Tamura T."/>
        </authorList>
    </citation>
    <scope>NUCLEOTIDE SEQUENCE [LARGE SCALE GENOMIC DNA]</scope>
    <source>
        <strain evidence="3 4">NBRC 105367</strain>
    </source>
</reference>
<feature type="transmembrane region" description="Helical" evidence="2">
    <location>
        <begin position="840"/>
        <end position="862"/>
    </location>
</feature>
<gene>
    <name evidence="3" type="ORF">Psuf_015990</name>
</gene>
<evidence type="ECO:0008006" key="5">
    <source>
        <dbReference type="Google" id="ProtNLM"/>
    </source>
</evidence>
<dbReference type="Proteomes" id="UP000503011">
    <property type="component" value="Chromosome"/>
</dbReference>
<keyword evidence="4" id="KW-1185">Reference proteome</keyword>
<feature type="region of interest" description="Disordered" evidence="1">
    <location>
        <begin position="179"/>
        <end position="204"/>
    </location>
</feature>
<evidence type="ECO:0000313" key="4">
    <source>
        <dbReference type="Proteomes" id="UP000503011"/>
    </source>
</evidence>
<keyword evidence="2" id="KW-1133">Transmembrane helix</keyword>
<dbReference type="AlphaFoldDB" id="A0A6F8YDV5"/>
<protein>
    <recommendedName>
        <fullName evidence="5">PBP domain-containing protein</fullName>
    </recommendedName>
</protein>
<keyword evidence="2" id="KW-0472">Membrane</keyword>
<dbReference type="RefSeq" id="WP_173155405.1">
    <property type="nucleotide sequence ID" value="NZ_AP022871.1"/>
</dbReference>
<evidence type="ECO:0000313" key="3">
    <source>
        <dbReference type="EMBL" id="BCB84286.1"/>
    </source>
</evidence>
<dbReference type="Gene3D" id="3.40.190.10">
    <property type="entry name" value="Periplasmic binding protein-like II"/>
    <property type="match status" value="1"/>
</dbReference>
<keyword evidence="2" id="KW-0812">Transmembrane</keyword>
<accession>A0A6F8YDV5</accession>
<organism evidence="3 4">
    <name type="scientific">Phytohabitans suffuscus</name>
    <dbReference type="NCBI Taxonomy" id="624315"/>
    <lineage>
        <taxon>Bacteria</taxon>
        <taxon>Bacillati</taxon>
        <taxon>Actinomycetota</taxon>
        <taxon>Actinomycetes</taxon>
        <taxon>Micromonosporales</taxon>
        <taxon>Micromonosporaceae</taxon>
    </lineage>
</organism>
<feature type="compositionally biased region" description="Low complexity" evidence="1">
    <location>
        <begin position="811"/>
        <end position="828"/>
    </location>
</feature>
<dbReference type="KEGG" id="psuu:Psuf_015990"/>
<reference evidence="3 4" key="2">
    <citation type="submission" date="2020-03" db="EMBL/GenBank/DDBJ databases">
        <authorList>
            <person name="Ichikawa N."/>
            <person name="Kimura A."/>
            <person name="Kitahashi Y."/>
            <person name="Uohara A."/>
        </authorList>
    </citation>
    <scope>NUCLEOTIDE SEQUENCE [LARGE SCALE GENOMIC DNA]</scope>
    <source>
        <strain evidence="3 4">NBRC 105367</strain>
    </source>
</reference>
<proteinExistence type="predicted"/>
<name>A0A6F8YDV5_9ACTN</name>
<dbReference type="EMBL" id="AP022871">
    <property type="protein sequence ID" value="BCB84286.1"/>
    <property type="molecule type" value="Genomic_DNA"/>
</dbReference>
<evidence type="ECO:0000256" key="2">
    <source>
        <dbReference type="SAM" id="Phobius"/>
    </source>
</evidence>
<dbReference type="SUPFAM" id="SSF53850">
    <property type="entry name" value="Periplasmic binding protein-like II"/>
    <property type="match status" value="1"/>
</dbReference>
<sequence length="872" mass="91966">MSRRGVAAALVALVAAGLLFVIEPAAGPARGAAEDGGGGGSGSSAVTVHGRQQGFEDFSNLAVTVSKTRNLTNEAITVTWTGATPTPPVTFLGADYLQLMQCWGDPAARDFRETCAFGMDLEMPTLNGSGGGPASSIMAGRRGLNPFSGGGYPVRDPDETPEKTGLALDAKMVPFKTVAGERSRDGSPGQPYGTKPNPLGGPDIEETDVDVMTRFLAKETTNEYPFALTGGDGTGRAIFEVQNDRLAPNLGCGAEYQAPDGQQRARPCYLVIVPRGHHHPYTGQDVRLTDAVHGSPFTPAIWQHRIVVPLEFAPVEGGCSLDKAERRTAGNEAVAEAAASWQPVLCANDGPVYGYSTIGDFEAGQQIVSPSESAVGLVYSSDPVVSSNPALVHAPVTLSSTVIAVNVDYNIIKPTDVSGQPPPEEVQRQHGLAVSDLKLTPRLLAKLLTQSYTRDDVLDVTPDQTAGNPDSLRFDEEFLVLNPTFRYWARNRNATVDGLMVSLVNSASTREVWQWILGDPEAKSWVEGKNDDGFGMWVNPVYKDLFATAPDSFPKADPDCHRETRFEPIQGADVEFPLCTLDKRPYMDSMSVAALQTLRAQTKGRDLPLLPDPSNLTVPCCRYSDLPRKFAGSRFAMSITDSASAARYGLFTAKLCKPKRDAGGNLVAPDDCRAPTTDAVTAAAATAVDSPVTGAKVIDPVKAWATPGAYPLSTVTYAIADTSEPADARREYAKLLRYAAGSGQDPGEAWGQLPHGYVPLPAALREQTMIAASQLENWVAPTTSPTDGDPGGGPGTTPTPTDGVPSGGGTPSASIPASGPLPSAAPAAQTRTTVGSPLGIIRFILIVALLMGLVGGIAGPIMQRFAIRSGRK</sequence>
<feature type="region of interest" description="Disordered" evidence="1">
    <location>
        <begin position="780"/>
        <end position="828"/>
    </location>
</feature>